<dbReference type="Proteomes" id="UP001140234">
    <property type="component" value="Unassembled WGS sequence"/>
</dbReference>
<organism evidence="1 2">
    <name type="scientific">Coemansia nantahalensis</name>
    <dbReference type="NCBI Taxonomy" id="2789366"/>
    <lineage>
        <taxon>Eukaryota</taxon>
        <taxon>Fungi</taxon>
        <taxon>Fungi incertae sedis</taxon>
        <taxon>Zoopagomycota</taxon>
        <taxon>Kickxellomycotina</taxon>
        <taxon>Kickxellomycetes</taxon>
        <taxon>Kickxellales</taxon>
        <taxon>Kickxellaceae</taxon>
        <taxon>Coemansia</taxon>
    </lineage>
</organism>
<gene>
    <name evidence="1" type="ORF">IWQ57_003834</name>
</gene>
<feature type="non-terminal residue" evidence="1">
    <location>
        <position position="1"/>
    </location>
</feature>
<keyword evidence="2" id="KW-1185">Reference proteome</keyword>
<evidence type="ECO:0000313" key="2">
    <source>
        <dbReference type="Proteomes" id="UP001140234"/>
    </source>
</evidence>
<name>A0ACC1JUL0_9FUNG</name>
<comment type="caution">
    <text evidence="1">The sequence shown here is derived from an EMBL/GenBank/DDBJ whole genome shotgun (WGS) entry which is preliminary data.</text>
</comment>
<sequence>GTLVPLQSKSVQLCDLAADMERALRSSPSLSQALGRWGELIGSIRTRTLPLRRTGILHLDGMGAQAALASGALAGIAGNDAAQREVRLLAASDAGADSDAFASWLCSCDRVVLLASRPGIVVALTSVPAFRRALAFHPRPFLVVDGLESGPSTAALLAALLRESLALLGAPAAGLDQSPQPVLSLDDLCCGSQAADGPVSAVLAELTTAPPASDACRLALLESAIRAAIAAAETGGAATFAPAAADRVDGAGTVRATHTLRSFLQPSSSASDPDGLSQPSQRLQHSFEDGDLASVDASTGAIKQRVLEWFATHKIWSSARMRVCEVSDSLVEEAVLDRSFEEADLGMVHAAGRLNEAIRAAASELAGAVGALDASAQRRPSDLLSAKLALQALALQKEPVDQSELARHVWAARRQLSQSDVLDGVPGYIRWSLTQFWAINGVALAGPAACAIVLGTPLHYAAAGAVGLVALAFAWLARRWSVLRTRICQHADAQGAVLRDDLAAAHAAVLRAKLDGAVRGCITGADSLLRPADAAPCPAETVAAWQARLASAVQ</sequence>
<dbReference type="EMBL" id="JANBUJ010001352">
    <property type="protein sequence ID" value="KAJ2767729.1"/>
    <property type="molecule type" value="Genomic_DNA"/>
</dbReference>
<accession>A0ACC1JUL0</accession>
<evidence type="ECO:0000313" key="1">
    <source>
        <dbReference type="EMBL" id="KAJ2767729.1"/>
    </source>
</evidence>
<protein>
    <submittedName>
        <fullName evidence="1">Uncharacterized protein</fullName>
    </submittedName>
</protein>
<proteinExistence type="predicted"/>
<reference evidence="1" key="1">
    <citation type="submission" date="2022-07" db="EMBL/GenBank/DDBJ databases">
        <title>Phylogenomic reconstructions and comparative analyses of Kickxellomycotina fungi.</title>
        <authorList>
            <person name="Reynolds N.K."/>
            <person name="Stajich J.E."/>
            <person name="Barry K."/>
            <person name="Grigoriev I.V."/>
            <person name="Crous P."/>
            <person name="Smith M.E."/>
        </authorList>
    </citation>
    <scope>NUCLEOTIDE SEQUENCE</scope>
    <source>
        <strain evidence="1">CBS 109366</strain>
    </source>
</reference>